<evidence type="ECO:0000256" key="6">
    <source>
        <dbReference type="ARBA" id="ARBA00023136"/>
    </source>
</evidence>
<evidence type="ECO:0000256" key="9">
    <source>
        <dbReference type="SAM" id="Phobius"/>
    </source>
</evidence>
<evidence type="ECO:0000256" key="3">
    <source>
        <dbReference type="ARBA" id="ARBA00022692"/>
    </source>
</evidence>
<evidence type="ECO:0000259" key="10">
    <source>
        <dbReference type="PROSITE" id="PS50262"/>
    </source>
</evidence>
<dbReference type="PANTHER" id="PTHR24249:SF372">
    <property type="entry name" value="G-PROTEIN COUPLED RECEPTORS FAMILY 1 PROFILE DOMAIN-CONTAINING PROTEIN"/>
    <property type="match status" value="1"/>
</dbReference>
<feature type="transmembrane region" description="Helical" evidence="9">
    <location>
        <begin position="124"/>
        <end position="143"/>
    </location>
</feature>
<dbReference type="PANTHER" id="PTHR24249">
    <property type="entry name" value="HISTAMINE RECEPTOR-RELATED G-PROTEIN COUPLED RECEPTOR"/>
    <property type="match status" value="1"/>
</dbReference>
<name>A0ABN8SI54_9CNID</name>
<dbReference type="Pfam" id="PF00001">
    <property type="entry name" value="7tm_1"/>
    <property type="match status" value="1"/>
</dbReference>
<feature type="transmembrane region" description="Helical" evidence="9">
    <location>
        <begin position="39"/>
        <end position="61"/>
    </location>
</feature>
<keyword evidence="7" id="KW-0675">Receptor</keyword>
<keyword evidence="3 9" id="KW-0812">Transmembrane</keyword>
<evidence type="ECO:0000256" key="2">
    <source>
        <dbReference type="ARBA" id="ARBA00022475"/>
    </source>
</evidence>
<keyword evidence="2" id="KW-1003">Cell membrane</keyword>
<gene>
    <name evidence="11" type="ORF">PEVE_00021738</name>
</gene>
<proteinExistence type="predicted"/>
<comment type="caution">
    <text evidence="11">The sequence shown here is derived from an EMBL/GenBank/DDBJ whole genome shotgun (WGS) entry which is preliminary data.</text>
</comment>
<feature type="transmembrane region" description="Helical" evidence="9">
    <location>
        <begin position="81"/>
        <end position="104"/>
    </location>
</feature>
<evidence type="ECO:0000313" key="12">
    <source>
        <dbReference type="Proteomes" id="UP001159427"/>
    </source>
</evidence>
<dbReference type="InterPro" id="IPR017452">
    <property type="entry name" value="GPCR_Rhodpsn_7TM"/>
</dbReference>
<keyword evidence="6 9" id="KW-0472">Membrane</keyword>
<dbReference type="SUPFAM" id="SSF81321">
    <property type="entry name" value="Family A G protein-coupled receptor-like"/>
    <property type="match status" value="1"/>
</dbReference>
<dbReference type="EMBL" id="CALNXI010002900">
    <property type="protein sequence ID" value="CAH3191344.1"/>
    <property type="molecule type" value="Genomic_DNA"/>
</dbReference>
<feature type="domain" description="G-protein coupled receptors family 1 profile" evidence="10">
    <location>
        <begin position="19"/>
        <end position="189"/>
    </location>
</feature>
<evidence type="ECO:0000256" key="8">
    <source>
        <dbReference type="ARBA" id="ARBA00023224"/>
    </source>
</evidence>
<keyword evidence="4 9" id="KW-1133">Transmembrane helix</keyword>
<evidence type="ECO:0000256" key="4">
    <source>
        <dbReference type="ARBA" id="ARBA00022989"/>
    </source>
</evidence>
<dbReference type="Proteomes" id="UP001159427">
    <property type="component" value="Unassembled WGS sequence"/>
</dbReference>
<keyword evidence="12" id="KW-1185">Reference proteome</keyword>
<keyword evidence="8" id="KW-0807">Transducer</keyword>
<dbReference type="Gene3D" id="1.20.1070.10">
    <property type="entry name" value="Rhodopsin 7-helix transmembrane proteins"/>
    <property type="match status" value="1"/>
</dbReference>
<dbReference type="InterPro" id="IPR050569">
    <property type="entry name" value="TAAR"/>
</dbReference>
<feature type="transmembrane region" description="Helical" evidence="9">
    <location>
        <begin position="155"/>
        <end position="179"/>
    </location>
</feature>
<evidence type="ECO:0000256" key="5">
    <source>
        <dbReference type="ARBA" id="ARBA00023040"/>
    </source>
</evidence>
<evidence type="ECO:0000313" key="11">
    <source>
        <dbReference type="EMBL" id="CAH3191344.1"/>
    </source>
</evidence>
<comment type="subcellular location">
    <subcellularLocation>
        <location evidence="1">Cell membrane</location>
        <topology evidence="1">Multi-pass membrane protein</topology>
    </subcellularLocation>
</comment>
<evidence type="ECO:0000256" key="7">
    <source>
        <dbReference type="ARBA" id="ARBA00023170"/>
    </source>
</evidence>
<keyword evidence="5" id="KW-0297">G-protein coupled receptor</keyword>
<accession>A0ABN8SI54</accession>
<sequence length="189" mass="22302">METWFWILGWFLSFLTILGNGFTIFLVCSRRNLRTKTNAFIVSLAVADFCVGLIVIPSMFFCDITNTCDWPERRRLLSWVDFTRCLFSNASVVNLCVLVLDRFIAIVHPLEYITFMTRRRTTQAIVFSWVLTVGFNALKVILLEYFFKTIRVPFTWLYLIFCEFLPCVVLIFCFVSMIFHVRKHDRSAR</sequence>
<protein>
    <recommendedName>
        <fullName evidence="10">G-protein coupled receptors family 1 profile domain-containing protein</fullName>
    </recommendedName>
</protein>
<dbReference type="PROSITE" id="PS50262">
    <property type="entry name" value="G_PROTEIN_RECEP_F1_2"/>
    <property type="match status" value="1"/>
</dbReference>
<evidence type="ECO:0000256" key="1">
    <source>
        <dbReference type="ARBA" id="ARBA00004651"/>
    </source>
</evidence>
<dbReference type="PRINTS" id="PR00237">
    <property type="entry name" value="GPCRRHODOPSN"/>
</dbReference>
<organism evidence="11 12">
    <name type="scientific">Porites evermanni</name>
    <dbReference type="NCBI Taxonomy" id="104178"/>
    <lineage>
        <taxon>Eukaryota</taxon>
        <taxon>Metazoa</taxon>
        <taxon>Cnidaria</taxon>
        <taxon>Anthozoa</taxon>
        <taxon>Hexacorallia</taxon>
        <taxon>Scleractinia</taxon>
        <taxon>Fungiina</taxon>
        <taxon>Poritidae</taxon>
        <taxon>Porites</taxon>
    </lineage>
</organism>
<reference evidence="11 12" key="1">
    <citation type="submission" date="2022-05" db="EMBL/GenBank/DDBJ databases">
        <authorList>
            <consortium name="Genoscope - CEA"/>
            <person name="William W."/>
        </authorList>
    </citation>
    <scope>NUCLEOTIDE SEQUENCE [LARGE SCALE GENOMIC DNA]</scope>
</reference>
<feature type="transmembrane region" description="Helical" evidence="9">
    <location>
        <begin position="6"/>
        <end position="27"/>
    </location>
</feature>
<feature type="non-terminal residue" evidence="11">
    <location>
        <position position="189"/>
    </location>
</feature>
<dbReference type="InterPro" id="IPR000276">
    <property type="entry name" value="GPCR_Rhodpsn"/>
</dbReference>